<proteinExistence type="predicted"/>
<evidence type="ECO:0000313" key="1">
    <source>
        <dbReference type="EMBL" id="CRK20492.1"/>
    </source>
</evidence>
<accession>A0A0G4LEN0</accession>
<protein>
    <submittedName>
        <fullName evidence="1">Uncharacterized protein</fullName>
    </submittedName>
</protein>
<evidence type="ECO:0000313" key="2">
    <source>
        <dbReference type="Proteomes" id="UP000045706"/>
    </source>
</evidence>
<dbReference type="AlphaFoldDB" id="A0A0G4LEN0"/>
<gene>
    <name evidence="1" type="ORF">BN1723_000316</name>
</gene>
<organism evidence="1 2">
    <name type="scientific">Verticillium longisporum</name>
    <name type="common">Verticillium dahliae var. longisporum</name>
    <dbReference type="NCBI Taxonomy" id="100787"/>
    <lineage>
        <taxon>Eukaryota</taxon>
        <taxon>Fungi</taxon>
        <taxon>Dikarya</taxon>
        <taxon>Ascomycota</taxon>
        <taxon>Pezizomycotina</taxon>
        <taxon>Sordariomycetes</taxon>
        <taxon>Hypocreomycetidae</taxon>
        <taxon>Glomerellales</taxon>
        <taxon>Plectosphaerellaceae</taxon>
        <taxon>Verticillium</taxon>
    </lineage>
</organism>
<sequence>SSFYCGVFHCLNMRLLQVTFLALQATALVEAGFIKWTLHSSCYRDAAGADDPATADAIINAVETAKKWASNGETALRNSNIPLIGKNLKKVLENLLGTGDSYKEKLEIARGMTIHFPGQPKKFKLFKELEGPIGKDGPPDARYENSQAWRDLAGTDEHHKHFVISCRPDLTVVDPDNEDAGWTDNIRGVVEQGKSDLPTMLSQEAMPWTDIMKQPGVPLAVTRRIENPSQDQLRVVASVTFHPSFLNYLRQNNWGAWTDALFADNTRGDALQEYRLKGGRARPVDGLLTFSIVKTMFHEMFHLGPWGAMTDASFSGRAYGWLNNIEDKFTDNPDWFAMLAAAIELYENGFAGKKYVVTELGEVKRK</sequence>
<feature type="non-terminal residue" evidence="1">
    <location>
        <position position="1"/>
    </location>
</feature>
<dbReference type="EMBL" id="CVQI01011112">
    <property type="protein sequence ID" value="CRK20492.1"/>
    <property type="molecule type" value="Genomic_DNA"/>
</dbReference>
<reference evidence="2" key="1">
    <citation type="submission" date="2015-05" db="EMBL/GenBank/DDBJ databases">
        <authorList>
            <person name="Fogelqvist Johan"/>
        </authorList>
    </citation>
    <scope>NUCLEOTIDE SEQUENCE [LARGE SCALE GENOMIC DNA]</scope>
</reference>
<name>A0A0G4LEN0_VERLO</name>
<dbReference type="Proteomes" id="UP000045706">
    <property type="component" value="Unassembled WGS sequence"/>
</dbReference>